<sequence length="142" mass="16136">MSIANGGFQSGGGMILHIPYFSPTSRIFSIYSRGSLNSSAFGVNKWMIVHEGEWENCVDGILGYSEDLEIFLNDFSEIKFMKSLRSLGNHSGFQKFCGILIKNIIKMLQHSKKSATKYVALYCKFLFNLYLKFTEPNCDRGY</sequence>
<evidence type="ECO:0000313" key="2">
    <source>
        <dbReference type="Proteomes" id="UP000276133"/>
    </source>
</evidence>
<dbReference type="Proteomes" id="UP000276133">
    <property type="component" value="Unassembled WGS sequence"/>
</dbReference>
<protein>
    <submittedName>
        <fullName evidence="1">Uncharacterized protein</fullName>
    </submittedName>
</protein>
<gene>
    <name evidence="1" type="ORF">BpHYR1_005401</name>
</gene>
<organism evidence="1 2">
    <name type="scientific">Brachionus plicatilis</name>
    <name type="common">Marine rotifer</name>
    <name type="synonym">Brachionus muelleri</name>
    <dbReference type="NCBI Taxonomy" id="10195"/>
    <lineage>
        <taxon>Eukaryota</taxon>
        <taxon>Metazoa</taxon>
        <taxon>Spiralia</taxon>
        <taxon>Gnathifera</taxon>
        <taxon>Rotifera</taxon>
        <taxon>Eurotatoria</taxon>
        <taxon>Monogononta</taxon>
        <taxon>Pseudotrocha</taxon>
        <taxon>Ploima</taxon>
        <taxon>Brachionidae</taxon>
        <taxon>Brachionus</taxon>
    </lineage>
</organism>
<evidence type="ECO:0000313" key="1">
    <source>
        <dbReference type="EMBL" id="RNA10429.1"/>
    </source>
</evidence>
<dbReference type="AlphaFoldDB" id="A0A3M7QGL5"/>
<proteinExistence type="predicted"/>
<accession>A0A3M7QGL5</accession>
<comment type="caution">
    <text evidence="1">The sequence shown here is derived from an EMBL/GenBank/DDBJ whole genome shotgun (WGS) entry which is preliminary data.</text>
</comment>
<name>A0A3M7QGL5_BRAPC</name>
<reference evidence="1 2" key="1">
    <citation type="journal article" date="2018" name="Sci. Rep.">
        <title>Genomic signatures of local adaptation to the degree of environmental predictability in rotifers.</title>
        <authorList>
            <person name="Franch-Gras L."/>
            <person name="Hahn C."/>
            <person name="Garcia-Roger E.M."/>
            <person name="Carmona M.J."/>
            <person name="Serra M."/>
            <person name="Gomez A."/>
        </authorList>
    </citation>
    <scope>NUCLEOTIDE SEQUENCE [LARGE SCALE GENOMIC DNA]</scope>
    <source>
        <strain evidence="1">HYR1</strain>
    </source>
</reference>
<keyword evidence="2" id="KW-1185">Reference proteome</keyword>
<dbReference type="EMBL" id="REGN01006207">
    <property type="protein sequence ID" value="RNA10429.1"/>
    <property type="molecule type" value="Genomic_DNA"/>
</dbReference>